<reference evidence="1" key="1">
    <citation type="submission" date="2024-11" db="EMBL/GenBank/DDBJ databases">
        <title>Description of Massilia orientalis sp. nov., isolated from rhizosphere soil of Ageratina adenophora.</title>
        <authorList>
            <person name="Wang Y."/>
        </authorList>
    </citation>
    <scope>NUCLEOTIDE SEQUENCE</scope>
    <source>
        <strain evidence="1">YIM B02787</strain>
    </source>
</reference>
<gene>
    <name evidence="1" type="ORF">QPK29_030180</name>
</gene>
<sequence>MSYVSRVRVANTPFDPLVLRDTCFYIHMNLFSRLDSLVFLTYFVVVAGYGLWVYRRKKSGAGSSASHDYFLAEGSLSWWAIGASLIASNISAEQFIGMSGSGFRIGMAIAVYELMAAATLVIVAVFFMPVYLKNHIYTMPQFLEQRYGKKVATTMAFFWLGLYVVVNLTSILYLGALAIGSIAGLGVLPCMLFLAIFAAVITLGGMKVIGYTDVIQVTCLVIGGLVTTWIALELVAKIGGGNGALHGATTLFQSARDHFDMVLPRTNPNYIDLPGLSTLIGGMWIVNLNYWGCNQYITQRALGADLPTARKGLLFAAFLKLLMPVIIVLPGIAAFALDKSGVLGDAMRPGGELNPDRAYPTLLALLPSGLKGIAFAALTAAVVASLAGKANSIATIFTLDIYKKRFNKDASEQKMVWIGRVTVVMALVLAVLIAPLLGIDKKGGFQYIQEYTGFVSPGILAMFLLGFFWKKTNSAAAMFATIGGLVLSIVLKFLPLMINLSFLAPLGFAVDNGHGMHEIPFLDRMFIVFWIVVAGMILISKMGARDKAVLTLHVDRKLFHVDGAFAFGSAVVCLLVAAIYGVWW</sequence>
<accession>A0ACC7MLE1</accession>
<proteinExistence type="predicted"/>
<dbReference type="EMBL" id="JASNRB020000031">
    <property type="protein sequence ID" value="MFJ1472008.1"/>
    <property type="molecule type" value="Genomic_DNA"/>
</dbReference>
<evidence type="ECO:0000313" key="1">
    <source>
        <dbReference type="EMBL" id="MFJ1472008.1"/>
    </source>
</evidence>
<dbReference type="Proteomes" id="UP001168096">
    <property type="component" value="Unassembled WGS sequence"/>
</dbReference>
<organism evidence="1 2">
    <name type="scientific">Massilia orientalis</name>
    <dbReference type="NCBI Taxonomy" id="3050128"/>
    <lineage>
        <taxon>Bacteria</taxon>
        <taxon>Pseudomonadati</taxon>
        <taxon>Pseudomonadota</taxon>
        <taxon>Betaproteobacteria</taxon>
        <taxon>Burkholderiales</taxon>
        <taxon>Oxalobacteraceae</taxon>
        <taxon>Telluria group</taxon>
        <taxon>Massilia</taxon>
    </lineage>
</organism>
<evidence type="ECO:0000313" key="2">
    <source>
        <dbReference type="Proteomes" id="UP001168096"/>
    </source>
</evidence>
<name>A0ACC7MLE1_9BURK</name>
<comment type="caution">
    <text evidence="1">The sequence shown here is derived from an EMBL/GenBank/DDBJ whole genome shotgun (WGS) entry which is preliminary data.</text>
</comment>
<keyword evidence="2" id="KW-1185">Reference proteome</keyword>
<protein>
    <submittedName>
        <fullName evidence="1">Sodium/solute symporter</fullName>
    </submittedName>
</protein>